<evidence type="ECO:0000256" key="1">
    <source>
        <dbReference type="ARBA" id="ARBA00022679"/>
    </source>
</evidence>
<dbReference type="PANTHER" id="PTHR15045:SF1">
    <property type="entry name" value="FUCOSE-1-PHOSPHATE GUANYLYLTRANSFERASE"/>
    <property type="match status" value="1"/>
</dbReference>
<dbReference type="RefSeq" id="XP_032048102.1">
    <property type="nucleotide sequence ID" value="XM_032192211.1"/>
</dbReference>
<evidence type="ECO:0000313" key="5">
    <source>
        <dbReference type="RefSeq" id="XP_032048102.1"/>
    </source>
</evidence>
<keyword evidence="2" id="KW-0547">Nucleotide-binding</keyword>
<reference evidence="5" key="1">
    <citation type="submission" date="2025-08" db="UniProtKB">
        <authorList>
            <consortium name="RefSeq"/>
        </authorList>
    </citation>
    <scope>IDENTIFICATION</scope>
    <source>
        <tissue evidence="5">Lung</tissue>
    </source>
</reference>
<keyword evidence="4" id="KW-1185">Reference proteome</keyword>
<dbReference type="Pfam" id="PF07959">
    <property type="entry name" value="Fucose_pyrophosphorylase"/>
    <property type="match status" value="1"/>
</dbReference>
<proteinExistence type="predicted"/>
<sequence length="598" mass="66588">MAAAAGERSAARREATGRRLARFAALRGRAVRHGEFWDLVAITAADAEQERAFRRQLAAKLARGELPRGVRYHVFADPPGPKIGNGGSTLHVLQCLENLYGDKWTSFIVLLIHSGGYSQRLPNASALGKIFTALPLGDPVYQMLELKLAMYIDFPSHMKPGILITCSDDIELYSTGVAETITFDKPGFTALAHPSDLTIGTTHGVFVLDPSSFSGKGGLEYTSCHHFLHKPDIETMRQCGAVRVRRKNCSQPCSSGDHSDSEMDSECVYTDSIFYMDHSIAKQLLVFYKQMDTLCCEIDAYGDFLQALGPGATQDYTKNTSNITKEESQLVEVRQKLYSILKGTPLNVIVLNNSKFYHIGTTQEYLFHFTSDSKLKFELDLLSKAFSIFSDKAETLDRSASIIQSILEPGCLIGPGSVIEYSRIGPEVLVGKNCIISGSYINLRVDIPSNCFLCSLSIKIDDQVKYASMVFSVEDDLKKGVKLLSDIYSLQFFGVSLLECLDLWGVQVSNQLFSSDNTQFGLWTARIFPVCSSLSESVRMSLNMLHSVQHKSAFKLHGFKLLSVEEMLSCKDVEDMLKFRNQIYDEICLQRQKEKSDL</sequence>
<accession>A0A6J3DFC6</accession>
<dbReference type="InParanoid" id="A0A6J3DFC6"/>
<dbReference type="GO" id="GO:0000166">
    <property type="term" value="F:nucleotide binding"/>
    <property type="evidence" value="ECO:0007669"/>
    <property type="project" value="UniProtKB-KW"/>
</dbReference>
<evidence type="ECO:0000259" key="3">
    <source>
        <dbReference type="Pfam" id="PF07959"/>
    </source>
</evidence>
<dbReference type="GO" id="GO:0042350">
    <property type="term" value="P:GDP-L-fucose biosynthetic process"/>
    <property type="evidence" value="ECO:0007669"/>
    <property type="project" value="UniProtKB-ARBA"/>
</dbReference>
<protein>
    <submittedName>
        <fullName evidence="5">Fucose-1-phosphate guanylyltransferase</fullName>
    </submittedName>
</protein>
<dbReference type="AlphaFoldDB" id="A0A6J3DFC6"/>
<dbReference type="PIRSF" id="PIRSF036640">
    <property type="entry name" value="FPGT"/>
    <property type="match status" value="1"/>
</dbReference>
<evidence type="ECO:0000313" key="4">
    <source>
        <dbReference type="Proteomes" id="UP000504639"/>
    </source>
</evidence>
<evidence type="ECO:0000256" key="2">
    <source>
        <dbReference type="ARBA" id="ARBA00022741"/>
    </source>
</evidence>
<dbReference type="InterPro" id="IPR012120">
    <property type="entry name" value="Fucose-1-phosphate_GuaTrfase"/>
</dbReference>
<dbReference type="PANTHER" id="PTHR15045">
    <property type="entry name" value="FUCOSE-1-PHOSPHATE GUANYLYLTRANSFERASE"/>
    <property type="match status" value="1"/>
</dbReference>
<gene>
    <name evidence="5" type="primary">FPGT</name>
</gene>
<keyword evidence="1" id="KW-0808">Transferase</keyword>
<dbReference type="InterPro" id="IPR012887">
    <property type="entry name" value="GDP_fucose_pyrophosphorylase"/>
</dbReference>
<dbReference type="KEGG" id="aful:116491853"/>
<dbReference type="SUPFAM" id="SSF51161">
    <property type="entry name" value="Trimeric LpxA-like enzymes"/>
    <property type="match status" value="1"/>
</dbReference>
<dbReference type="InterPro" id="IPR011004">
    <property type="entry name" value="Trimer_LpxA-like_sf"/>
</dbReference>
<name>A0A6J3DFC6_AYTFU</name>
<feature type="domain" description="GDP-fucose pyrophosphorylase" evidence="3">
    <location>
        <begin position="101"/>
        <end position="532"/>
    </location>
</feature>
<dbReference type="Gene3D" id="2.160.10.10">
    <property type="entry name" value="Hexapeptide repeat proteins"/>
    <property type="match status" value="1"/>
</dbReference>
<dbReference type="GeneID" id="116491853"/>
<dbReference type="GO" id="GO:0016779">
    <property type="term" value="F:nucleotidyltransferase activity"/>
    <property type="evidence" value="ECO:0007669"/>
    <property type="project" value="UniProtKB-KW"/>
</dbReference>
<organism evidence="4 5">
    <name type="scientific">Aythya fuligula</name>
    <name type="common">Tufted duck</name>
    <name type="synonym">Anas fuligula</name>
    <dbReference type="NCBI Taxonomy" id="219594"/>
    <lineage>
        <taxon>Eukaryota</taxon>
        <taxon>Metazoa</taxon>
        <taxon>Chordata</taxon>
        <taxon>Craniata</taxon>
        <taxon>Vertebrata</taxon>
        <taxon>Euteleostomi</taxon>
        <taxon>Archelosauria</taxon>
        <taxon>Archosauria</taxon>
        <taxon>Dinosauria</taxon>
        <taxon>Saurischia</taxon>
        <taxon>Theropoda</taxon>
        <taxon>Coelurosauria</taxon>
        <taxon>Aves</taxon>
        <taxon>Neognathae</taxon>
        <taxon>Galloanserae</taxon>
        <taxon>Anseriformes</taxon>
        <taxon>Anatidae</taxon>
        <taxon>Aythyinae</taxon>
        <taxon>Aythya</taxon>
    </lineage>
</organism>
<keyword evidence="5" id="KW-0548">Nucleotidyltransferase</keyword>
<dbReference type="CTD" id="8790"/>
<dbReference type="Proteomes" id="UP000504639">
    <property type="component" value="Chromosome 8"/>
</dbReference>